<dbReference type="PANTHER" id="PTHR48007">
    <property type="entry name" value="LEUCINE-RICH REPEAT RECEPTOR-LIKE PROTEIN KINASE PXC1"/>
    <property type="match status" value="1"/>
</dbReference>
<gene>
    <name evidence="1" type="ORF">RJ639_015896</name>
</gene>
<dbReference type="AlphaFoldDB" id="A0AA88VE98"/>
<evidence type="ECO:0008006" key="3">
    <source>
        <dbReference type="Google" id="ProtNLM"/>
    </source>
</evidence>
<dbReference type="InterPro" id="IPR046959">
    <property type="entry name" value="PRK1-6/SRF4-like"/>
</dbReference>
<dbReference type="PANTHER" id="PTHR48007:SF4">
    <property type="entry name" value="LEUCINE-RICH REPEAT RECEPTOR-LIKE PROTEIN KINASE PXC1"/>
    <property type="match status" value="1"/>
</dbReference>
<accession>A0AA88VE98</accession>
<dbReference type="SUPFAM" id="SSF52058">
    <property type="entry name" value="L domain-like"/>
    <property type="match status" value="1"/>
</dbReference>
<dbReference type="Pfam" id="PF00560">
    <property type="entry name" value="LRR_1"/>
    <property type="match status" value="1"/>
</dbReference>
<dbReference type="Proteomes" id="UP001188597">
    <property type="component" value="Unassembled WGS sequence"/>
</dbReference>
<proteinExistence type="predicted"/>
<evidence type="ECO:0000313" key="2">
    <source>
        <dbReference type="Proteomes" id="UP001188597"/>
    </source>
</evidence>
<reference evidence="1" key="1">
    <citation type="submission" date="2022-12" db="EMBL/GenBank/DDBJ databases">
        <title>Draft genome assemblies for two species of Escallonia (Escalloniales).</title>
        <authorList>
            <person name="Chanderbali A."/>
            <person name="Dervinis C."/>
            <person name="Anghel I."/>
            <person name="Soltis D."/>
            <person name="Soltis P."/>
            <person name="Zapata F."/>
        </authorList>
    </citation>
    <scope>NUCLEOTIDE SEQUENCE</scope>
    <source>
        <strain evidence="1">UCBG64.0493</strain>
        <tissue evidence="1">Leaf</tissue>
    </source>
</reference>
<sequence>MPLNWSSPDCCHWEGVACGPNSRVTSLELPVRGLRGSISPSLGNLTYLSHLNLTRNWLSGNLPDVLLSRFTHLGILSSNKLFNERPLSLPLPFSIQVVDLSSNLFTQMIQTSFLKMASALVIFNVSYNFFSGPLHHLSAPVPHS</sequence>
<comment type="caution">
    <text evidence="1">The sequence shown here is derived from an EMBL/GenBank/DDBJ whole genome shotgun (WGS) entry which is preliminary data.</text>
</comment>
<name>A0AA88VE98_9ASTE</name>
<organism evidence="1 2">
    <name type="scientific">Escallonia herrerae</name>
    <dbReference type="NCBI Taxonomy" id="1293975"/>
    <lineage>
        <taxon>Eukaryota</taxon>
        <taxon>Viridiplantae</taxon>
        <taxon>Streptophyta</taxon>
        <taxon>Embryophyta</taxon>
        <taxon>Tracheophyta</taxon>
        <taxon>Spermatophyta</taxon>
        <taxon>Magnoliopsida</taxon>
        <taxon>eudicotyledons</taxon>
        <taxon>Gunneridae</taxon>
        <taxon>Pentapetalae</taxon>
        <taxon>asterids</taxon>
        <taxon>campanulids</taxon>
        <taxon>Escalloniales</taxon>
        <taxon>Escalloniaceae</taxon>
        <taxon>Escallonia</taxon>
    </lineage>
</organism>
<dbReference type="InterPro" id="IPR032675">
    <property type="entry name" value="LRR_dom_sf"/>
</dbReference>
<dbReference type="EMBL" id="JAVXUP010002103">
    <property type="protein sequence ID" value="KAK3005619.1"/>
    <property type="molecule type" value="Genomic_DNA"/>
</dbReference>
<dbReference type="Gene3D" id="3.80.10.10">
    <property type="entry name" value="Ribonuclease Inhibitor"/>
    <property type="match status" value="1"/>
</dbReference>
<dbReference type="InterPro" id="IPR001611">
    <property type="entry name" value="Leu-rich_rpt"/>
</dbReference>
<protein>
    <recommendedName>
        <fullName evidence="3">Leucine-rich repeat-containing N-terminal plant-type domain-containing protein</fullName>
    </recommendedName>
</protein>
<keyword evidence="2" id="KW-1185">Reference proteome</keyword>
<evidence type="ECO:0000313" key="1">
    <source>
        <dbReference type="EMBL" id="KAK3005619.1"/>
    </source>
</evidence>